<feature type="region of interest" description="Disordered" evidence="1">
    <location>
        <begin position="343"/>
        <end position="419"/>
    </location>
</feature>
<feature type="compositionally biased region" description="Polar residues" evidence="1">
    <location>
        <begin position="1142"/>
        <end position="1156"/>
    </location>
</feature>
<feature type="compositionally biased region" description="Polar residues" evidence="1">
    <location>
        <begin position="1458"/>
        <end position="1496"/>
    </location>
</feature>
<feature type="compositionally biased region" description="Basic and acidic residues" evidence="1">
    <location>
        <begin position="719"/>
        <end position="739"/>
    </location>
</feature>
<keyword evidence="2" id="KW-0472">Membrane</keyword>
<proteinExistence type="predicted"/>
<evidence type="ECO:0000313" key="3">
    <source>
        <dbReference type="EMBL" id="CAL8143750.1"/>
    </source>
</evidence>
<dbReference type="Proteomes" id="UP001642540">
    <property type="component" value="Unassembled WGS sequence"/>
</dbReference>
<protein>
    <submittedName>
        <fullName evidence="3">Uncharacterized protein</fullName>
    </submittedName>
</protein>
<feature type="compositionally biased region" description="Polar residues" evidence="1">
    <location>
        <begin position="469"/>
        <end position="478"/>
    </location>
</feature>
<feature type="region of interest" description="Disordered" evidence="1">
    <location>
        <begin position="508"/>
        <end position="531"/>
    </location>
</feature>
<organism evidence="3 4">
    <name type="scientific">Orchesella dallaii</name>
    <dbReference type="NCBI Taxonomy" id="48710"/>
    <lineage>
        <taxon>Eukaryota</taxon>
        <taxon>Metazoa</taxon>
        <taxon>Ecdysozoa</taxon>
        <taxon>Arthropoda</taxon>
        <taxon>Hexapoda</taxon>
        <taxon>Collembola</taxon>
        <taxon>Entomobryomorpha</taxon>
        <taxon>Entomobryoidea</taxon>
        <taxon>Orchesellidae</taxon>
        <taxon>Orchesellinae</taxon>
        <taxon>Orchesella</taxon>
    </lineage>
</organism>
<feature type="region of interest" description="Disordered" evidence="1">
    <location>
        <begin position="456"/>
        <end position="483"/>
    </location>
</feature>
<feature type="region of interest" description="Disordered" evidence="1">
    <location>
        <begin position="256"/>
        <end position="287"/>
    </location>
</feature>
<feature type="region of interest" description="Disordered" evidence="1">
    <location>
        <begin position="1126"/>
        <end position="1170"/>
    </location>
</feature>
<feature type="transmembrane region" description="Helical" evidence="2">
    <location>
        <begin position="1597"/>
        <end position="1615"/>
    </location>
</feature>
<feature type="region of interest" description="Disordered" evidence="1">
    <location>
        <begin position="1435"/>
        <end position="1564"/>
    </location>
</feature>
<accession>A0ABP1S541</accession>
<feature type="compositionally biased region" description="Basic and acidic residues" evidence="1">
    <location>
        <begin position="1539"/>
        <end position="1551"/>
    </location>
</feature>
<sequence>MCEHKWKFLCFVVTFQVFIFFGRSVTAKEFIAGVSKDDGRSSFRNNYPRLWDPNSGIDSGRDYSNIGFAAEWEYDGPVFDDDIPSTTKRTYEPKEKSKQINHNPVPPRRVGPGTWHDVTGNWWLFGGQGPSATQQRSVADESKIATHFLSDLWVYTPQEDETSSPTAAFTPSKQSSWKLVFRPEGNSENPYSSYPENVDFPLLCGSKNRRHLALYGGHKSNSRASAEASSNSPFSEDNVVWMYDIPRAFQLLRASSESGRSGDGGVGGDDGGKENQKRECNWPSSCNGTEQKVEGLWTSYVCCDACLPDGNTTFEFCPQFSRDPISWCGEDSLMMLQLVIPTPSSSSSQAQGSVSRKKDLAGSSSSSSSYSTSTTTFTSDDMIMSSGSDKSLVERRDDDNVGERDSFNQGNTAGGETSSFLSQNVEGINRNASSKHENIAKNESIQSKLVMRLSGETGRRGNIDGGNGSATNIISQGTPAGRENSAVDLSLMGKEEKGVGQGIEKGTTLTREEHQEQQPLNQDGKSEKMKRNGRDVIKDREKNIGQQQQHDPHSGSSSLNWWKFDLESTEWIKMPEVNIEGELTDSVRNGNCRVVTSSADLVYILCPTKGNLLDRAVLLFDSQKASVRLLGTIHLNNAFTDKKVWQLGRSVLHALPCDNQTIIFLAYHKLLDLWIHDHSSGRLYPVENVWKGSSLHTFQRIASFYKISISLPIPSQKQGKNELYHPHQEGDKEKEESMKKEKKHNTTTHSFFMVNPRSMLANFDDPYPEAHFHITIVPDKEVFLPPRDATYLISSTKFQSDKSFLQNSPPYQDPSEGETHITPPVDFHKVGKMGDESEFKGEGDKEPALSTLTHSQQVPTKSHQNQEPGEQVKVKAKEEKKPFRSSSQSDSRILKLNQAEDEVKIQNYISSTSPPPPSTTERIAAGLGAVEQARIDEHRKNKYRMDIRSSKHAFTKPELLGGSPSRIAGGTASRILAKKRILGIKRTFPEPRNGGGSTMTAAIPEERTTSTKSQIDSGTTTAAGKQPQNTVIMRNNSSVGNLTTDQVQNTNFTSDAATNGYSDKKNATIYLETRGGESSRGSSNHQDTRTINNRVQFSKEAIAKSQQGSVAPATTSTATSATIATTSVGGGAKGNSNEKDIITTTTPNEPNFSGQSEIEKQEQRKKQQRLSTVARSMAIFPLKTGLTEKEQNLMNADRRSSGIMIKERNNGSFSSSLTAPNGKTQTNSNSFPSTAVKAAVNLPARVVGQELPLRRDDISGTIKPSNISTTGEEAVGASHRASLASTPLAPATFNSTRATENSHDVHDHDDHDAVASDVNINQPQEEHHSREESLDNGPVHKERLANGEKEIDQLHSPPAPQLGKSTFTSWNQTSNLSTSLPETKSNMGSSKVSSEALERMPTFIESPEKRATDSTHFQPPAAVTTAAAAAVDNNHHHHHDNNYQHSHHSSTEAGVAKSRNSSKSPLPTEATQGDQSKSETGGFMTHSTNAETSPLIDNSKRTTVAEKNGDEEEPVSPSTANPNSNVTGSRDGDDDDVNHDDNNHHNSRDAEGEIDSPLSPMTYGSSEIMVEPRDDIVHTYGEEGSYAGDAAGYGPTIFFAVSLSFFASIGVVLFVRRCVKCPPRRESVLIKEPPPIRYSVIPDDLSFHHTPIV</sequence>
<feature type="region of interest" description="Disordered" evidence="1">
    <location>
        <begin position="718"/>
        <end position="748"/>
    </location>
</feature>
<feature type="compositionally biased region" description="Basic and acidic residues" evidence="1">
    <location>
        <begin position="1498"/>
        <end position="1508"/>
    </location>
</feature>
<feature type="compositionally biased region" description="Basic and acidic residues" evidence="1">
    <location>
        <begin position="89"/>
        <end position="98"/>
    </location>
</feature>
<feature type="region of interest" description="Disordered" evidence="1">
    <location>
        <begin position="89"/>
        <end position="112"/>
    </location>
</feature>
<feature type="compositionally biased region" description="Basic and acidic residues" evidence="1">
    <location>
        <begin position="391"/>
        <end position="406"/>
    </location>
</feature>
<feature type="compositionally biased region" description="Polar residues" evidence="1">
    <location>
        <begin position="407"/>
        <end position="419"/>
    </location>
</feature>
<feature type="compositionally biased region" description="Low complexity" evidence="1">
    <location>
        <begin position="363"/>
        <end position="379"/>
    </location>
</feature>
<feature type="compositionally biased region" description="Polar residues" evidence="1">
    <location>
        <begin position="1210"/>
        <end position="1231"/>
    </location>
</feature>
<feature type="region of interest" description="Disordered" evidence="1">
    <location>
        <begin position="1208"/>
        <end position="1231"/>
    </location>
</feature>
<evidence type="ECO:0000313" key="4">
    <source>
        <dbReference type="Proteomes" id="UP001642540"/>
    </source>
</evidence>
<gene>
    <name evidence="3" type="ORF">ODALV1_LOCUS29865</name>
</gene>
<comment type="caution">
    <text evidence="3">The sequence shown here is derived from an EMBL/GenBank/DDBJ whole genome shotgun (WGS) entry which is preliminary data.</text>
</comment>
<evidence type="ECO:0000256" key="2">
    <source>
        <dbReference type="SAM" id="Phobius"/>
    </source>
</evidence>
<keyword evidence="2" id="KW-1133">Transmembrane helix</keyword>
<feature type="compositionally biased region" description="Basic and acidic residues" evidence="1">
    <location>
        <begin position="270"/>
        <end position="280"/>
    </location>
</feature>
<feature type="compositionally biased region" description="Polar residues" evidence="1">
    <location>
        <begin position="850"/>
        <end position="868"/>
    </location>
</feature>
<feature type="compositionally biased region" description="Polar residues" evidence="1">
    <location>
        <begin position="1363"/>
        <end position="1393"/>
    </location>
</feature>
<keyword evidence="2" id="KW-0812">Transmembrane</keyword>
<feature type="region of interest" description="Disordered" evidence="1">
    <location>
        <begin position="1351"/>
        <end position="1396"/>
    </location>
</feature>
<reference evidence="3 4" key="1">
    <citation type="submission" date="2024-08" db="EMBL/GenBank/DDBJ databases">
        <authorList>
            <person name="Cucini C."/>
            <person name="Frati F."/>
        </authorList>
    </citation>
    <scope>NUCLEOTIDE SEQUENCE [LARGE SCALE GENOMIC DNA]</scope>
</reference>
<feature type="compositionally biased region" description="Basic and acidic residues" evidence="1">
    <location>
        <begin position="870"/>
        <end position="882"/>
    </location>
</feature>
<feature type="compositionally biased region" description="Basic and acidic residues" evidence="1">
    <location>
        <begin position="826"/>
        <end position="847"/>
    </location>
</feature>
<keyword evidence="4" id="KW-1185">Reference proteome</keyword>
<feature type="compositionally biased region" description="Low complexity" evidence="1">
    <location>
        <begin position="344"/>
        <end position="354"/>
    </location>
</feature>
<name>A0ABP1S541_9HEXA</name>
<dbReference type="EMBL" id="CAXLJM020000160">
    <property type="protein sequence ID" value="CAL8143750.1"/>
    <property type="molecule type" value="Genomic_DNA"/>
</dbReference>
<feature type="region of interest" description="Disordered" evidence="1">
    <location>
        <begin position="802"/>
        <end position="894"/>
    </location>
</feature>
<evidence type="ECO:0000256" key="1">
    <source>
        <dbReference type="SAM" id="MobiDB-lite"/>
    </source>
</evidence>